<comment type="caution">
    <text evidence="2">The sequence shown here is derived from an EMBL/GenBank/DDBJ whole genome shotgun (WGS) entry which is preliminary data.</text>
</comment>
<dbReference type="Proteomes" id="UP000287171">
    <property type="component" value="Unassembled WGS sequence"/>
</dbReference>
<feature type="domain" description="YdhG-like" evidence="1">
    <location>
        <begin position="26"/>
        <end position="130"/>
    </location>
</feature>
<dbReference type="EMBL" id="BIFT01000001">
    <property type="protein sequence ID" value="GCE28241.1"/>
    <property type="molecule type" value="Genomic_DNA"/>
</dbReference>
<evidence type="ECO:0000259" key="1">
    <source>
        <dbReference type="Pfam" id="PF08818"/>
    </source>
</evidence>
<protein>
    <recommendedName>
        <fullName evidence="1">YdhG-like domain-containing protein</fullName>
    </recommendedName>
</protein>
<dbReference type="AlphaFoldDB" id="A0A402BA23"/>
<sequence length="140" mass="15918">MAENKTTPNDQDVEQFLNSISDEQKRKDSFTLLELIKQVTGMEPRMWGSSIVGFGSYHYKYESGREGDTILAGFSPRKQNLTLYNMGSVEPSHDLLKQLGKHTRGGGCLYIKRLDDVDLPTLKRLIEESVEHVKQKAKTQ</sequence>
<name>A0A402BA23_9CHLR</name>
<organism evidence="2 3">
    <name type="scientific">Dictyobacter alpinus</name>
    <dbReference type="NCBI Taxonomy" id="2014873"/>
    <lineage>
        <taxon>Bacteria</taxon>
        <taxon>Bacillati</taxon>
        <taxon>Chloroflexota</taxon>
        <taxon>Ktedonobacteria</taxon>
        <taxon>Ktedonobacterales</taxon>
        <taxon>Dictyobacteraceae</taxon>
        <taxon>Dictyobacter</taxon>
    </lineage>
</organism>
<dbReference type="Pfam" id="PF08818">
    <property type="entry name" value="DUF1801"/>
    <property type="match status" value="1"/>
</dbReference>
<dbReference type="RefSeq" id="WP_126628485.1">
    <property type="nucleotide sequence ID" value="NZ_BIFT01000001.1"/>
</dbReference>
<gene>
    <name evidence="2" type="ORF">KDA_37250</name>
</gene>
<dbReference type="OrthoDB" id="5951444at2"/>
<evidence type="ECO:0000313" key="2">
    <source>
        <dbReference type="EMBL" id="GCE28241.1"/>
    </source>
</evidence>
<reference evidence="3" key="1">
    <citation type="submission" date="2018-12" db="EMBL/GenBank/DDBJ databases">
        <title>Tengunoibacter tsumagoiensis gen. nov., sp. nov., Dictyobacter kobayashii sp. nov., D. alpinus sp. nov., and D. joshuensis sp. nov. and description of Dictyobacteraceae fam. nov. within the order Ktedonobacterales isolated from Tengu-no-mugimeshi.</title>
        <authorList>
            <person name="Wang C.M."/>
            <person name="Zheng Y."/>
            <person name="Sakai Y."/>
            <person name="Toyoda A."/>
            <person name="Minakuchi Y."/>
            <person name="Abe K."/>
            <person name="Yokota A."/>
            <person name="Yabe S."/>
        </authorList>
    </citation>
    <scope>NUCLEOTIDE SEQUENCE [LARGE SCALE GENOMIC DNA]</scope>
    <source>
        <strain evidence="3">Uno16</strain>
    </source>
</reference>
<proteinExistence type="predicted"/>
<dbReference type="SUPFAM" id="SSF159888">
    <property type="entry name" value="YdhG-like"/>
    <property type="match status" value="1"/>
</dbReference>
<keyword evidence="3" id="KW-1185">Reference proteome</keyword>
<evidence type="ECO:0000313" key="3">
    <source>
        <dbReference type="Proteomes" id="UP000287171"/>
    </source>
</evidence>
<accession>A0A402BA23</accession>
<dbReference type="InterPro" id="IPR014922">
    <property type="entry name" value="YdhG-like"/>
</dbReference>